<keyword evidence="6" id="KW-0274">FAD</keyword>
<proteinExistence type="inferred from homology"/>
<accession>A0A8S3ZYJ5</accession>
<name>A0A8S3ZYJ5_9EUPU</name>
<feature type="region of interest" description="Disordered" evidence="8">
    <location>
        <begin position="498"/>
        <end position="532"/>
    </location>
</feature>
<comment type="cofactor">
    <cofactor evidence="1">
        <name>FAD</name>
        <dbReference type="ChEBI" id="CHEBI:57692"/>
    </cofactor>
</comment>
<comment type="caution">
    <text evidence="10">The sequence shown here is derived from an EMBL/GenBank/DDBJ whole genome shotgun (WGS) entry which is preliminary data.</text>
</comment>
<dbReference type="Pfam" id="PF01593">
    <property type="entry name" value="Amino_oxidase"/>
    <property type="match status" value="1"/>
</dbReference>
<evidence type="ECO:0000256" key="2">
    <source>
        <dbReference type="ARBA" id="ARBA00004496"/>
    </source>
</evidence>
<dbReference type="OrthoDB" id="2019015at2759"/>
<evidence type="ECO:0000256" key="4">
    <source>
        <dbReference type="ARBA" id="ARBA00022490"/>
    </source>
</evidence>
<evidence type="ECO:0000313" key="11">
    <source>
        <dbReference type="Proteomes" id="UP000678393"/>
    </source>
</evidence>
<comment type="subcellular location">
    <subcellularLocation>
        <location evidence="2">Cytoplasm</location>
    </subcellularLocation>
</comment>
<dbReference type="AlphaFoldDB" id="A0A8S3ZYJ5"/>
<evidence type="ECO:0000256" key="6">
    <source>
        <dbReference type="ARBA" id="ARBA00022827"/>
    </source>
</evidence>
<reference evidence="10" key="1">
    <citation type="submission" date="2021-04" db="EMBL/GenBank/DDBJ databases">
        <authorList>
            <consortium name="Molecular Ecology Group"/>
        </authorList>
    </citation>
    <scope>NUCLEOTIDE SEQUENCE</scope>
</reference>
<dbReference type="Gene3D" id="3.50.50.60">
    <property type="entry name" value="FAD/NAD(P)-binding domain"/>
    <property type="match status" value="1"/>
</dbReference>
<dbReference type="InterPro" id="IPR002937">
    <property type="entry name" value="Amino_oxidase"/>
</dbReference>
<evidence type="ECO:0000256" key="3">
    <source>
        <dbReference type="ARBA" id="ARBA00005995"/>
    </source>
</evidence>
<evidence type="ECO:0000256" key="1">
    <source>
        <dbReference type="ARBA" id="ARBA00001974"/>
    </source>
</evidence>
<dbReference type="GO" id="GO:0046592">
    <property type="term" value="F:polyamine oxidase activity"/>
    <property type="evidence" value="ECO:0007669"/>
    <property type="project" value="TreeGrafter"/>
</dbReference>
<protein>
    <recommendedName>
        <fullName evidence="9">Amine oxidase domain-containing protein</fullName>
    </recommendedName>
</protein>
<evidence type="ECO:0000256" key="7">
    <source>
        <dbReference type="ARBA" id="ARBA00023002"/>
    </source>
</evidence>
<keyword evidence="11" id="KW-1185">Reference proteome</keyword>
<dbReference type="InterPro" id="IPR050281">
    <property type="entry name" value="Flavin_monoamine_oxidase"/>
</dbReference>
<evidence type="ECO:0000256" key="8">
    <source>
        <dbReference type="SAM" id="MobiDB-lite"/>
    </source>
</evidence>
<organism evidence="10 11">
    <name type="scientific">Candidula unifasciata</name>
    <dbReference type="NCBI Taxonomy" id="100452"/>
    <lineage>
        <taxon>Eukaryota</taxon>
        <taxon>Metazoa</taxon>
        <taxon>Spiralia</taxon>
        <taxon>Lophotrochozoa</taxon>
        <taxon>Mollusca</taxon>
        <taxon>Gastropoda</taxon>
        <taxon>Heterobranchia</taxon>
        <taxon>Euthyneura</taxon>
        <taxon>Panpulmonata</taxon>
        <taxon>Eupulmonata</taxon>
        <taxon>Stylommatophora</taxon>
        <taxon>Helicina</taxon>
        <taxon>Helicoidea</taxon>
        <taxon>Geomitridae</taxon>
        <taxon>Candidula</taxon>
    </lineage>
</organism>
<keyword evidence="7" id="KW-0560">Oxidoreductase</keyword>
<dbReference type="GO" id="GO:0005737">
    <property type="term" value="C:cytoplasm"/>
    <property type="evidence" value="ECO:0007669"/>
    <property type="project" value="UniProtKB-SubCell"/>
</dbReference>
<dbReference type="PANTHER" id="PTHR10742:SF405">
    <property type="entry name" value="PEROXISOMAL N(1)-ACETYL-SPERMINE_SPERMIDINE OXIDASE"/>
    <property type="match status" value="1"/>
</dbReference>
<evidence type="ECO:0000259" key="9">
    <source>
        <dbReference type="Pfam" id="PF01593"/>
    </source>
</evidence>
<feature type="domain" description="Amine oxidase" evidence="9">
    <location>
        <begin position="25"/>
        <end position="485"/>
    </location>
</feature>
<dbReference type="SUPFAM" id="SSF54373">
    <property type="entry name" value="FAD-linked reductases, C-terminal domain"/>
    <property type="match status" value="1"/>
</dbReference>
<comment type="similarity">
    <text evidence="3">Belongs to the flavin monoamine oxidase family.</text>
</comment>
<dbReference type="EMBL" id="CAJHNH020005913">
    <property type="protein sequence ID" value="CAG5133102.1"/>
    <property type="molecule type" value="Genomic_DNA"/>
</dbReference>
<gene>
    <name evidence="10" type="ORF">CUNI_LOCUS18660</name>
</gene>
<evidence type="ECO:0000313" key="10">
    <source>
        <dbReference type="EMBL" id="CAG5133102.1"/>
    </source>
</evidence>
<keyword evidence="5" id="KW-0285">Flavoprotein</keyword>
<keyword evidence="4" id="KW-0963">Cytoplasm</keyword>
<dbReference type="Gene3D" id="3.90.660.10">
    <property type="match status" value="1"/>
</dbReference>
<dbReference type="InterPro" id="IPR036188">
    <property type="entry name" value="FAD/NAD-bd_sf"/>
</dbReference>
<evidence type="ECO:0000256" key="5">
    <source>
        <dbReference type="ARBA" id="ARBA00022630"/>
    </source>
</evidence>
<feature type="compositionally biased region" description="Acidic residues" evidence="8">
    <location>
        <begin position="505"/>
        <end position="519"/>
    </location>
</feature>
<dbReference type="Proteomes" id="UP000678393">
    <property type="component" value="Unassembled WGS sequence"/>
</dbReference>
<dbReference type="PANTHER" id="PTHR10742">
    <property type="entry name" value="FLAVIN MONOAMINE OXIDASE"/>
    <property type="match status" value="1"/>
</dbReference>
<sequence length="532" mass="59621">MEGAGQVKSNKLRQQPKTVIVGAGIAGLAAGKYLLSEGFHDFIILEASDRIGGRIWSVPLDDNGHKVEMGANWIHGVKHNPVYKLADENNLLTGQEYRLDNKNLYVTEHGEKIHEGTVKNVDFAYGTMLSNCEDYFFSNTDVDVNESLGSELDRLIDNKLANTAGEVRHLLEMIYHQRRLTECCISGCDSLYDVSLSQFGSYKELPGSHLVIPRGFSAILDIVKDGIKDEKIKLKTPVSKVHWGDVASSSGGKQCPEDMICVECENGDVYYADHVIITVSLGVLKASCDRLFNPPLPQKKLEAIKHLGFGIVDKVILVFDGPVVEKPIQRIHLIWDPSEHTPENLRERWFRKIYCLEVIHDNVLVGWLSGTEALFMESLSDEELLQDMDKVVKMFLKSHTPNIPTLRKVIRTSWGQSKHIKGSYSFIAVGSTQDDILNLKHPLTKTLKDNTKKPVVLFAGEATHPSFYSTTHGALLTGNREAARICKFWKPEEETTGKYANLGLSDEENTEEEEEDRSEEEGARYFSIKSAD</sequence>
<dbReference type="SUPFAM" id="SSF51905">
    <property type="entry name" value="FAD/NAD(P)-binding domain"/>
    <property type="match status" value="1"/>
</dbReference>